<evidence type="ECO:0000313" key="1">
    <source>
        <dbReference type="EMBL" id="HAT4308327.1"/>
    </source>
</evidence>
<dbReference type="RefSeq" id="WP_004456537.1">
    <property type="nucleotide sequence ID" value="NZ_CATNXJ010000012.1"/>
</dbReference>
<reference evidence="1" key="2">
    <citation type="submission" date="2020-07" db="EMBL/GenBank/DDBJ databases">
        <authorList>
            <consortium name="NCBI Pathogen Detection Project"/>
        </authorList>
    </citation>
    <scope>NUCLEOTIDE SEQUENCE</scope>
    <source>
        <strain evidence="1">C8</strain>
    </source>
</reference>
<accession>A0A8H9UXC6</accession>
<proteinExistence type="predicted"/>
<dbReference type="AlphaFoldDB" id="A0A8H9UXC6"/>
<organism evidence="1">
    <name type="scientific">Clostridium perfringens</name>
    <dbReference type="NCBI Taxonomy" id="1502"/>
    <lineage>
        <taxon>Bacteria</taxon>
        <taxon>Bacillati</taxon>
        <taxon>Bacillota</taxon>
        <taxon>Clostridia</taxon>
        <taxon>Eubacteriales</taxon>
        <taxon>Clostridiaceae</taxon>
        <taxon>Clostridium</taxon>
    </lineage>
</organism>
<sequence>MRILLRKTILEVEPSSICMLLNSDLTEFDDELYEILAIKISDEEFECLKVIEPTVVENYLREKNIPFVYGDSLINSRLDDFEGYRLLDNGVLKPLEYKFEVKPYLISFNALGSPISYEEVTIL</sequence>
<reference evidence="1" key="1">
    <citation type="journal article" date="2018" name="Genome Biol.">
        <title>SKESA: strategic k-mer extension for scrupulous assemblies.</title>
        <authorList>
            <person name="Souvorov A."/>
            <person name="Agarwala R."/>
            <person name="Lipman D.J."/>
        </authorList>
    </citation>
    <scope>NUCLEOTIDE SEQUENCE</scope>
    <source>
        <strain evidence="1">C8</strain>
    </source>
</reference>
<dbReference type="Proteomes" id="UP000859547">
    <property type="component" value="Unassembled WGS sequence"/>
</dbReference>
<name>A0A8H9UXC6_CLOPF</name>
<comment type="caution">
    <text evidence="1">The sequence shown here is derived from an EMBL/GenBank/DDBJ whole genome shotgun (WGS) entry which is preliminary data.</text>
</comment>
<protein>
    <submittedName>
        <fullName evidence="1">Uncharacterized protein</fullName>
    </submittedName>
</protein>
<dbReference type="EMBL" id="DACTCB010000011">
    <property type="protein sequence ID" value="HAT4308327.1"/>
    <property type="molecule type" value="Genomic_DNA"/>
</dbReference>
<gene>
    <name evidence="1" type="ORF">I9080_002137</name>
</gene>